<dbReference type="STRING" id="1508404.JMA_23980"/>
<feature type="transmembrane region" description="Helical" evidence="1">
    <location>
        <begin position="7"/>
        <end position="29"/>
    </location>
</feature>
<dbReference type="EMBL" id="CP009416">
    <property type="protein sequence ID" value="AJD91715.1"/>
    <property type="molecule type" value="Genomic_DNA"/>
</dbReference>
<dbReference type="KEGG" id="jeo:JMA_23980"/>
<proteinExistence type="predicted"/>
<dbReference type="BioCyc" id="JESP1508404:G14D9-11654-MONOMER"/>
<dbReference type="HOGENOM" id="CLU_117037_0_0_9"/>
<gene>
    <name evidence="2" type="ORF">JMA_23980</name>
</gene>
<keyword evidence="3" id="KW-1185">Reference proteome</keyword>
<evidence type="ECO:0000313" key="2">
    <source>
        <dbReference type="EMBL" id="AJD91715.1"/>
    </source>
</evidence>
<organism evidence="2 3">
    <name type="scientific">Jeotgalibacillus malaysiensis</name>
    <dbReference type="NCBI Taxonomy" id="1508404"/>
    <lineage>
        <taxon>Bacteria</taxon>
        <taxon>Bacillati</taxon>
        <taxon>Bacillota</taxon>
        <taxon>Bacilli</taxon>
        <taxon>Bacillales</taxon>
        <taxon>Caryophanaceae</taxon>
        <taxon>Jeotgalibacillus</taxon>
    </lineage>
</organism>
<sequence length="150" mass="16716">MLLVEYALLFLAAATPWLEIALVVPLGILRGLSPFWVMVTGFAGNLLTVFLLIVLFQKVKEYLAKRNEKKQTTKENKRQTRARNIWNKYGLPGLSLLGPILIGTHIAAFIALSLGADKTRVLIWQVVSIAIWTLAFGYAAIFGIDFLLNT</sequence>
<dbReference type="OrthoDB" id="6400183at2"/>
<keyword evidence="1" id="KW-0812">Transmembrane</keyword>
<dbReference type="Proteomes" id="UP000031449">
    <property type="component" value="Chromosome"/>
</dbReference>
<evidence type="ECO:0000313" key="3">
    <source>
        <dbReference type="Proteomes" id="UP000031449"/>
    </source>
</evidence>
<keyword evidence="1" id="KW-0472">Membrane</keyword>
<protein>
    <recommendedName>
        <fullName evidence="4">DNA-binding protein</fullName>
    </recommendedName>
</protein>
<reference evidence="2 3" key="1">
    <citation type="submission" date="2014-08" db="EMBL/GenBank/DDBJ databases">
        <title>Complete genome of a marine bacteria Jeotgalibacillus malaysiensis.</title>
        <authorList>
            <person name="Yaakop A.S."/>
            <person name="Chan K.-G."/>
            <person name="Goh K.M."/>
        </authorList>
    </citation>
    <scope>NUCLEOTIDE SEQUENCE [LARGE SCALE GENOMIC DNA]</scope>
    <source>
        <strain evidence="2 3">D5</strain>
    </source>
</reference>
<evidence type="ECO:0000256" key="1">
    <source>
        <dbReference type="SAM" id="Phobius"/>
    </source>
</evidence>
<dbReference type="InterPro" id="IPR009577">
    <property type="entry name" value="Sm_multidrug_ex"/>
</dbReference>
<name>A0A0B5AN68_9BACL</name>
<keyword evidence="1" id="KW-1133">Transmembrane helix</keyword>
<feature type="transmembrane region" description="Helical" evidence="1">
    <location>
        <begin position="122"/>
        <end position="148"/>
    </location>
</feature>
<feature type="transmembrane region" description="Helical" evidence="1">
    <location>
        <begin position="91"/>
        <end position="116"/>
    </location>
</feature>
<evidence type="ECO:0008006" key="4">
    <source>
        <dbReference type="Google" id="ProtNLM"/>
    </source>
</evidence>
<dbReference type="Pfam" id="PF06695">
    <property type="entry name" value="Sm_multidrug_ex"/>
    <property type="match status" value="1"/>
</dbReference>
<dbReference type="AlphaFoldDB" id="A0A0B5AN68"/>
<feature type="transmembrane region" description="Helical" evidence="1">
    <location>
        <begin position="35"/>
        <end position="56"/>
    </location>
</feature>
<accession>A0A0B5AN68</accession>